<dbReference type="InterPro" id="IPR002772">
    <property type="entry name" value="Glyco_hydro_3_C"/>
</dbReference>
<dbReference type="PRINTS" id="PR00133">
    <property type="entry name" value="GLHYDRLASE3"/>
</dbReference>
<sequence>MLSNESPSPESAAVPAGLSRRKLLTVAAAAAAVAPALAASPALASTGSSSAGATAADASTSAAATQAAQLVAQMTLDEKIALMHGGSVGSGDFAGGVAANTRLGIPALILGDGAGGVGNGATGVTQWPAPINLASTWDPGLAEAYGVAAGAEHFGKGRTVVLGPTINILRRPNWGRAFETYTEDPYLNGQLAAAAIRGTQSNHVITTVKHFAANNQEVERSSINEVISVRALQEIYLPGFRAAVQGGGSGAVMAAYDSVNGEFCCQNTYLLTDVLRGQFGFDGFVVSDWVAQHSTVDSAEAGLNMEMPDSSYYGAALTTAVENGLVSEDTLDGLIVGILTPMIALGLLENPAPSPASTTATVVTGAANLALAQSLSEQGTVLLRNQRGLLPLDPKRVRSIAVIGNAANAEPKTVGGGSAAVNAYGTVLSPLQAITARAGSGTAITFAQGTLGTDALPSIPSSALTPASGSDNGLTGTYYATADFSGTPLGTEVDAQLAFTSTPAIIGRTSTWSAIWTGTLTAPATGDYRFSVSGKGNIVLSVDGATVVDFTAGYETVLNGLVHLKAGAHTIEVTRAPGISSFGPGGAGVALQVGWQVQEELLIEAAAETARKAEVAIVFVNDVTGEGMDRSTLALPADQDKLIEAVAAANPNTIVVLNTSAAVLMPWINRVAGVFAAWYGGQNAAPAIAALLYGDANPSGRLTHTFPATDAQGPAKTTLEYPGDGTDVDYDEGIYVGYRWYDHSGEKPLYPFGHGLSYTTFAYSDLRVDPVGHNGSGGYQASVTVANTGRREGAEVVQLYLGSPAAAQQAPKQLKGFTKISLKPGQRERVTLSLQPEAFETWLPSVGGWTTVPGRYTIAVGGSSHDLPVHATVNVH</sequence>
<dbReference type="PANTHER" id="PTHR42715">
    <property type="entry name" value="BETA-GLUCOSIDASE"/>
    <property type="match status" value="1"/>
</dbReference>
<dbReference type="InterPro" id="IPR017853">
    <property type="entry name" value="GH"/>
</dbReference>
<keyword evidence="4" id="KW-0326">Glycosidase</keyword>
<dbReference type="Gene3D" id="2.60.40.10">
    <property type="entry name" value="Immunoglobulins"/>
    <property type="match status" value="1"/>
</dbReference>
<gene>
    <name evidence="7" type="ORF">KDL01_33470</name>
</gene>
<dbReference type="Proteomes" id="UP000675781">
    <property type="component" value="Unassembled WGS sequence"/>
</dbReference>
<dbReference type="InterPro" id="IPR013783">
    <property type="entry name" value="Ig-like_fold"/>
</dbReference>
<dbReference type="RefSeq" id="WP_212532691.1">
    <property type="nucleotide sequence ID" value="NZ_JAGSOG010000269.1"/>
</dbReference>
<dbReference type="SMART" id="SM01217">
    <property type="entry name" value="Fn3_like"/>
    <property type="match status" value="1"/>
</dbReference>
<dbReference type="InterPro" id="IPR036962">
    <property type="entry name" value="Glyco_hydro_3_N_sf"/>
</dbReference>
<evidence type="ECO:0000256" key="2">
    <source>
        <dbReference type="ARBA" id="ARBA00022801"/>
    </source>
</evidence>
<dbReference type="GO" id="GO:0005975">
    <property type="term" value="P:carbohydrate metabolic process"/>
    <property type="evidence" value="ECO:0007669"/>
    <property type="project" value="InterPro"/>
</dbReference>
<evidence type="ECO:0000256" key="4">
    <source>
        <dbReference type="RuleBase" id="RU361161"/>
    </source>
</evidence>
<dbReference type="Pfam" id="PF14310">
    <property type="entry name" value="Fn3-like"/>
    <property type="match status" value="1"/>
</dbReference>
<dbReference type="PROSITE" id="PS00775">
    <property type="entry name" value="GLYCOSYL_HYDROL_F3"/>
    <property type="match status" value="1"/>
</dbReference>
<dbReference type="InterPro" id="IPR026891">
    <property type="entry name" value="Fn3-like"/>
</dbReference>
<feature type="signal peptide" evidence="5">
    <location>
        <begin position="1"/>
        <end position="38"/>
    </location>
</feature>
<dbReference type="GO" id="GO:0004553">
    <property type="term" value="F:hydrolase activity, hydrolyzing O-glycosyl compounds"/>
    <property type="evidence" value="ECO:0007669"/>
    <property type="project" value="InterPro"/>
</dbReference>
<proteinExistence type="inferred from homology"/>
<feature type="domain" description="PA14" evidence="6">
    <location>
        <begin position="469"/>
        <end position="607"/>
    </location>
</feature>
<dbReference type="Pfam" id="PF01915">
    <property type="entry name" value="Glyco_hydro_3_C"/>
    <property type="match status" value="1"/>
</dbReference>
<dbReference type="InterPro" id="IPR006311">
    <property type="entry name" value="TAT_signal"/>
</dbReference>
<organism evidence="7 8">
    <name type="scientific">Actinospica durhamensis</name>
    <dbReference type="NCBI Taxonomy" id="1508375"/>
    <lineage>
        <taxon>Bacteria</taxon>
        <taxon>Bacillati</taxon>
        <taxon>Actinomycetota</taxon>
        <taxon>Actinomycetes</taxon>
        <taxon>Catenulisporales</taxon>
        <taxon>Actinospicaceae</taxon>
        <taxon>Actinospica</taxon>
    </lineage>
</organism>
<comment type="similarity">
    <text evidence="1 4">Belongs to the glycosyl hydrolase 3 family.</text>
</comment>
<dbReference type="Gene3D" id="2.60.120.380">
    <property type="match status" value="1"/>
</dbReference>
<dbReference type="PROSITE" id="PS51820">
    <property type="entry name" value="PA14"/>
    <property type="match status" value="1"/>
</dbReference>
<accession>A0A941IQY9</accession>
<evidence type="ECO:0000256" key="5">
    <source>
        <dbReference type="SAM" id="SignalP"/>
    </source>
</evidence>
<evidence type="ECO:0000313" key="7">
    <source>
        <dbReference type="EMBL" id="MBR7838230.1"/>
    </source>
</evidence>
<reference evidence="7" key="1">
    <citation type="submission" date="2021-04" db="EMBL/GenBank/DDBJ databases">
        <title>Genome based classification of Actinospica acidithermotolerans sp. nov., an actinobacterium isolated from an Indonesian hot spring.</title>
        <authorList>
            <person name="Kusuma A.B."/>
            <person name="Putra K.E."/>
            <person name="Nafisah S."/>
            <person name="Loh J."/>
            <person name="Nouioui I."/>
            <person name="Goodfellow M."/>
        </authorList>
    </citation>
    <scope>NUCLEOTIDE SEQUENCE</scope>
    <source>
        <strain evidence="7">CSCA 57</strain>
    </source>
</reference>
<dbReference type="InterPro" id="IPR036881">
    <property type="entry name" value="Glyco_hydro_3_C_sf"/>
</dbReference>
<dbReference type="SUPFAM" id="SSF52279">
    <property type="entry name" value="Beta-D-glucan exohydrolase, C-terminal domain"/>
    <property type="match status" value="1"/>
</dbReference>
<dbReference type="PANTHER" id="PTHR42715:SF10">
    <property type="entry name" value="BETA-GLUCOSIDASE"/>
    <property type="match status" value="1"/>
</dbReference>
<evidence type="ECO:0000256" key="3">
    <source>
        <dbReference type="ARBA" id="ARBA00023277"/>
    </source>
</evidence>
<dbReference type="Pfam" id="PF00933">
    <property type="entry name" value="Glyco_hydro_3"/>
    <property type="match status" value="1"/>
</dbReference>
<protein>
    <submittedName>
        <fullName evidence="7">Glycoside hydrolase family 3 C-terminal domain-containing protein</fullName>
    </submittedName>
</protein>
<dbReference type="InterPro" id="IPR011658">
    <property type="entry name" value="PA14_dom"/>
</dbReference>
<keyword evidence="3" id="KW-0119">Carbohydrate metabolism</keyword>
<dbReference type="Pfam" id="PF07691">
    <property type="entry name" value="PA14"/>
    <property type="match status" value="1"/>
</dbReference>
<dbReference type="SUPFAM" id="SSF51445">
    <property type="entry name" value="(Trans)glycosidases"/>
    <property type="match status" value="1"/>
</dbReference>
<dbReference type="Gene3D" id="3.20.20.300">
    <property type="entry name" value="Glycoside hydrolase, family 3, N-terminal domain"/>
    <property type="match status" value="1"/>
</dbReference>
<dbReference type="EMBL" id="JAGSOG010000269">
    <property type="protein sequence ID" value="MBR7838230.1"/>
    <property type="molecule type" value="Genomic_DNA"/>
</dbReference>
<dbReference type="SMART" id="SM00758">
    <property type="entry name" value="PA14"/>
    <property type="match status" value="1"/>
</dbReference>
<name>A0A941IQY9_9ACTN</name>
<keyword evidence="2 4" id="KW-0378">Hydrolase</keyword>
<evidence type="ECO:0000259" key="6">
    <source>
        <dbReference type="PROSITE" id="PS51820"/>
    </source>
</evidence>
<dbReference type="InterPro" id="IPR019800">
    <property type="entry name" value="Glyco_hydro_3_AS"/>
</dbReference>
<dbReference type="PROSITE" id="PS51318">
    <property type="entry name" value="TAT"/>
    <property type="match status" value="1"/>
</dbReference>
<keyword evidence="5" id="KW-0732">Signal</keyword>
<comment type="caution">
    <text evidence="7">The sequence shown here is derived from an EMBL/GenBank/DDBJ whole genome shotgun (WGS) entry which is preliminary data.</text>
</comment>
<dbReference type="InterPro" id="IPR050288">
    <property type="entry name" value="Cellulose_deg_GH3"/>
</dbReference>
<dbReference type="InterPro" id="IPR037524">
    <property type="entry name" value="PA14/GLEYA"/>
</dbReference>
<keyword evidence="8" id="KW-1185">Reference proteome</keyword>
<evidence type="ECO:0000256" key="1">
    <source>
        <dbReference type="ARBA" id="ARBA00005336"/>
    </source>
</evidence>
<dbReference type="Gene3D" id="3.40.50.1700">
    <property type="entry name" value="Glycoside hydrolase family 3 C-terminal domain"/>
    <property type="match status" value="1"/>
</dbReference>
<dbReference type="InterPro" id="IPR001764">
    <property type="entry name" value="Glyco_hydro_3_N"/>
</dbReference>
<dbReference type="SUPFAM" id="SSF56988">
    <property type="entry name" value="Anthrax protective antigen"/>
    <property type="match status" value="1"/>
</dbReference>
<dbReference type="AlphaFoldDB" id="A0A941IQY9"/>
<feature type="chain" id="PRO_5038560870" evidence="5">
    <location>
        <begin position="39"/>
        <end position="876"/>
    </location>
</feature>
<evidence type="ECO:0000313" key="8">
    <source>
        <dbReference type="Proteomes" id="UP000675781"/>
    </source>
</evidence>